<dbReference type="Gene3D" id="3.40.50.300">
    <property type="entry name" value="P-loop containing nucleotide triphosphate hydrolases"/>
    <property type="match status" value="1"/>
</dbReference>
<dbReference type="GO" id="GO:0005886">
    <property type="term" value="C:plasma membrane"/>
    <property type="evidence" value="ECO:0007669"/>
    <property type="project" value="TreeGrafter"/>
</dbReference>
<dbReference type="SMART" id="SM00382">
    <property type="entry name" value="AAA"/>
    <property type="match status" value="1"/>
</dbReference>
<evidence type="ECO:0000313" key="5">
    <source>
        <dbReference type="EMBL" id="MCJ8502695.1"/>
    </source>
</evidence>
<dbReference type="InterPro" id="IPR003593">
    <property type="entry name" value="AAA+_ATPase"/>
</dbReference>
<dbReference type="RefSeq" id="WP_246913864.1">
    <property type="nucleotide sequence ID" value="NZ_JALJRB010000031.1"/>
</dbReference>
<evidence type="ECO:0000259" key="4">
    <source>
        <dbReference type="PROSITE" id="PS50893"/>
    </source>
</evidence>
<sequence length="259" mass="28997">MAFFNVAHLHISFGGLKAVNNISFDVQRNEIFSIIGPNGSGKTTIFNLISGIYRPDEGRIVLEGENMVGKTPDRIARKGIARTFQNIELFANATVMDNLMLGRHIHMRTGIFGGAFMFGSRSRAAREEVAHREKVERIIDFLELQSVRDQFVGGLAYGKRKLVELGRALAMEPKVMLLDEPSAGMNTEEKDDLTIWIKDIRDDFQVTILLIEHDMNMIMGISDRVLAMNQGREIIQGAPGEVQRHPEVIKAYLGEEAIA</sequence>
<proteinExistence type="predicted"/>
<dbReference type="FunFam" id="3.40.50.300:FF:000421">
    <property type="entry name" value="Branched-chain amino acid ABC transporter ATP-binding protein"/>
    <property type="match status" value="1"/>
</dbReference>
<protein>
    <submittedName>
        <fullName evidence="5">ABC transporter ATP-binding protein</fullName>
    </submittedName>
</protein>
<comment type="caution">
    <text evidence="5">The sequence shown here is derived from an EMBL/GenBank/DDBJ whole genome shotgun (WGS) entry which is preliminary data.</text>
</comment>
<evidence type="ECO:0000256" key="2">
    <source>
        <dbReference type="ARBA" id="ARBA00022741"/>
    </source>
</evidence>
<keyword evidence="6" id="KW-1185">Reference proteome</keyword>
<dbReference type="AlphaFoldDB" id="A0AA41UK62"/>
<gene>
    <name evidence="5" type="ORF">MRX98_19120</name>
</gene>
<accession>A0AA41UK62</accession>
<keyword evidence="1" id="KW-0813">Transport</keyword>
<keyword evidence="3 5" id="KW-0067">ATP-binding</keyword>
<dbReference type="InterPro" id="IPR032823">
    <property type="entry name" value="BCA_ABC_TP_C"/>
</dbReference>
<dbReference type="PANTHER" id="PTHR45772">
    <property type="entry name" value="CONSERVED COMPONENT OF ABC TRANSPORTER FOR NATURAL AMINO ACIDS-RELATED"/>
    <property type="match status" value="1"/>
</dbReference>
<feature type="domain" description="ABC transporter" evidence="4">
    <location>
        <begin position="4"/>
        <end position="255"/>
    </location>
</feature>
<dbReference type="GO" id="GO:0005524">
    <property type="term" value="F:ATP binding"/>
    <property type="evidence" value="ECO:0007669"/>
    <property type="project" value="UniProtKB-KW"/>
</dbReference>
<dbReference type="PROSITE" id="PS50893">
    <property type="entry name" value="ABC_TRANSPORTER_2"/>
    <property type="match status" value="1"/>
</dbReference>
<evidence type="ECO:0000256" key="3">
    <source>
        <dbReference type="ARBA" id="ARBA00022840"/>
    </source>
</evidence>
<dbReference type="Proteomes" id="UP001165427">
    <property type="component" value="Unassembled WGS sequence"/>
</dbReference>
<dbReference type="GO" id="GO:0016887">
    <property type="term" value="F:ATP hydrolysis activity"/>
    <property type="evidence" value="ECO:0007669"/>
    <property type="project" value="InterPro"/>
</dbReference>
<dbReference type="EMBL" id="JALJRB010000031">
    <property type="protein sequence ID" value="MCJ8502695.1"/>
    <property type="molecule type" value="Genomic_DNA"/>
</dbReference>
<dbReference type="Pfam" id="PF12399">
    <property type="entry name" value="BCA_ABC_TP_C"/>
    <property type="match status" value="1"/>
</dbReference>
<dbReference type="InterPro" id="IPR003439">
    <property type="entry name" value="ABC_transporter-like_ATP-bd"/>
</dbReference>
<dbReference type="CDD" id="cd03219">
    <property type="entry name" value="ABC_Mj1267_LivG_branched"/>
    <property type="match status" value="1"/>
</dbReference>
<evidence type="ECO:0000256" key="1">
    <source>
        <dbReference type="ARBA" id="ARBA00022448"/>
    </source>
</evidence>
<dbReference type="PANTHER" id="PTHR45772:SF1">
    <property type="entry name" value="ABC TRANSPORTER ATP-BINDING PROTEIN"/>
    <property type="match status" value="1"/>
</dbReference>
<organism evidence="5 6">
    <name type="scientific">Desulfatitalea alkaliphila</name>
    <dbReference type="NCBI Taxonomy" id="2929485"/>
    <lineage>
        <taxon>Bacteria</taxon>
        <taxon>Pseudomonadati</taxon>
        <taxon>Thermodesulfobacteriota</taxon>
        <taxon>Desulfobacteria</taxon>
        <taxon>Desulfobacterales</taxon>
        <taxon>Desulfosarcinaceae</taxon>
        <taxon>Desulfatitalea</taxon>
    </lineage>
</organism>
<dbReference type="InterPro" id="IPR027417">
    <property type="entry name" value="P-loop_NTPase"/>
</dbReference>
<dbReference type="Pfam" id="PF00005">
    <property type="entry name" value="ABC_tran"/>
    <property type="match status" value="1"/>
</dbReference>
<evidence type="ECO:0000313" key="6">
    <source>
        <dbReference type="Proteomes" id="UP001165427"/>
    </source>
</evidence>
<name>A0AA41UK62_9BACT</name>
<dbReference type="InterPro" id="IPR051120">
    <property type="entry name" value="ABC_AA/LPS_Transport"/>
</dbReference>
<keyword evidence="2" id="KW-0547">Nucleotide-binding</keyword>
<reference evidence="5" key="1">
    <citation type="submission" date="2022-04" db="EMBL/GenBank/DDBJ databases">
        <title>Desulfatitalea alkaliphila sp. nov., a novel anaerobic sulfate-reducing bacterium isolated from terrestrial mud volcano, Taman Peninsula, Russia.</title>
        <authorList>
            <person name="Khomyakova M.A."/>
            <person name="Merkel A.Y."/>
            <person name="Slobodkin A.I."/>
        </authorList>
    </citation>
    <scope>NUCLEOTIDE SEQUENCE</scope>
    <source>
        <strain evidence="5">M08but</strain>
    </source>
</reference>
<dbReference type="SUPFAM" id="SSF52540">
    <property type="entry name" value="P-loop containing nucleoside triphosphate hydrolases"/>
    <property type="match status" value="1"/>
</dbReference>